<evidence type="ECO:0000313" key="2">
    <source>
        <dbReference type="Proteomes" id="UP000271678"/>
    </source>
</evidence>
<reference evidence="1 2" key="1">
    <citation type="submission" date="2018-11" db="EMBL/GenBank/DDBJ databases">
        <title>Draft genome of Simplicispira Flexivirga sp. BO-16.</title>
        <authorList>
            <person name="Im W.T."/>
        </authorList>
    </citation>
    <scope>NUCLEOTIDE SEQUENCE [LARGE SCALE GENOMIC DNA]</scope>
    <source>
        <strain evidence="1 2">BO-16</strain>
    </source>
</reference>
<dbReference type="InterPro" id="IPR002838">
    <property type="entry name" value="AIM24"/>
</dbReference>
<evidence type="ECO:0000313" key="1">
    <source>
        <dbReference type="EMBL" id="RNI22241.1"/>
    </source>
</evidence>
<proteinExistence type="predicted"/>
<dbReference type="Proteomes" id="UP000271678">
    <property type="component" value="Unassembled WGS sequence"/>
</dbReference>
<gene>
    <name evidence="1" type="ORF">EFY87_09720</name>
</gene>
<name>A0A3M9M9J3_9MICO</name>
<dbReference type="EMBL" id="RJJQ01000008">
    <property type="protein sequence ID" value="RNI22241.1"/>
    <property type="molecule type" value="Genomic_DNA"/>
</dbReference>
<dbReference type="InterPro" id="IPR036983">
    <property type="entry name" value="AIM24_sf"/>
</dbReference>
<dbReference type="InterPro" id="IPR016031">
    <property type="entry name" value="Trp_RNA-bd_attenuator-like_dom"/>
</dbReference>
<dbReference type="OrthoDB" id="6048299at2"/>
<organism evidence="1 2">
    <name type="scientific">Flexivirga caeni</name>
    <dbReference type="NCBI Taxonomy" id="2294115"/>
    <lineage>
        <taxon>Bacteria</taxon>
        <taxon>Bacillati</taxon>
        <taxon>Actinomycetota</taxon>
        <taxon>Actinomycetes</taxon>
        <taxon>Micrococcales</taxon>
        <taxon>Dermacoccaceae</taxon>
        <taxon>Flexivirga</taxon>
    </lineage>
</organism>
<protein>
    <recommendedName>
        <fullName evidence="3">AIM24 family protein</fullName>
    </recommendedName>
</protein>
<dbReference type="RefSeq" id="WP_123271280.1">
    <property type="nucleotide sequence ID" value="NZ_RJJQ01000008.1"/>
</dbReference>
<dbReference type="Gene3D" id="3.60.160.10">
    <property type="entry name" value="Mitochondrial biogenesis AIM24"/>
    <property type="match status" value="1"/>
</dbReference>
<sequence length="294" mass="32578">MTNTTYECPYCRMPSDGQQRSCPSCGAPIDVTLRTSDSGWIELPPLRDMTKLYWNRSTCEVSGKYVPMTEMELGPEDGVYFSHHVLLHADSRVQLDTLPMKGGFKRMMAGLPLVMMTAHGPGSLAFSEDAPGETIAVPLRAGQAINVHEHRFLVASSNVSYDWYQAPVWYSTRSGNDTEYFYPIGQFVDRFQAQGQHGLLMLHAPGNVLIRDLAPRESILVQPSSLIYYDGSVRLSLVSEQPGGAAAGSFNRTGYQSTTLWLSASGPGRIAIASVFERPEPPERWASGIEHRDW</sequence>
<keyword evidence="2" id="KW-1185">Reference proteome</keyword>
<dbReference type="AlphaFoldDB" id="A0A3M9M9J3"/>
<accession>A0A3M9M9J3</accession>
<evidence type="ECO:0008006" key="3">
    <source>
        <dbReference type="Google" id="ProtNLM"/>
    </source>
</evidence>
<comment type="caution">
    <text evidence="1">The sequence shown here is derived from an EMBL/GenBank/DDBJ whole genome shotgun (WGS) entry which is preliminary data.</text>
</comment>
<dbReference type="Pfam" id="PF01987">
    <property type="entry name" value="AIM24"/>
    <property type="match status" value="1"/>
</dbReference>
<dbReference type="SUPFAM" id="SSF51219">
    <property type="entry name" value="TRAP-like"/>
    <property type="match status" value="1"/>
</dbReference>